<keyword evidence="3" id="KW-0238">DNA-binding</keyword>
<dbReference type="GO" id="GO:0003677">
    <property type="term" value="F:DNA binding"/>
    <property type="evidence" value="ECO:0007669"/>
    <property type="project" value="UniProtKB-KW"/>
</dbReference>
<keyword evidence="5" id="KW-0489">Methyltransferase</keyword>
<dbReference type="EMBL" id="VZCC01000048">
    <property type="protein sequence ID" value="MQN83883.1"/>
    <property type="molecule type" value="Genomic_DNA"/>
</dbReference>
<comment type="caution">
    <text evidence="5">The sequence shown here is derived from an EMBL/GenBank/DDBJ whole genome shotgun (WGS) entry which is preliminary data.</text>
</comment>
<dbReference type="Proteomes" id="UP000421408">
    <property type="component" value="Unassembled WGS sequence"/>
</dbReference>
<dbReference type="InterPro" id="IPR000055">
    <property type="entry name" value="Restrct_endonuc_typeI_TRD"/>
</dbReference>
<gene>
    <name evidence="5" type="ORF">F7D74_07790</name>
</gene>
<dbReference type="SUPFAM" id="SSF116734">
    <property type="entry name" value="DNA methylase specificity domain"/>
    <property type="match status" value="2"/>
</dbReference>
<name>A0AA90ZV23_9BACT</name>
<proteinExistence type="inferred from homology"/>
<dbReference type="Pfam" id="PF01420">
    <property type="entry name" value="Methylase_S"/>
    <property type="match status" value="1"/>
</dbReference>
<comment type="similarity">
    <text evidence="1">Belongs to the type-I restriction system S methylase family.</text>
</comment>
<reference evidence="6" key="1">
    <citation type="submission" date="2019-09" db="EMBL/GenBank/DDBJ databases">
        <title>Distinct polysaccharide growth profiles of human intestinal Prevotella copri isolates.</title>
        <authorList>
            <person name="Fehlner-Peach H."/>
            <person name="Magnabosco C."/>
            <person name="Raghavan V."/>
            <person name="Scher J.U."/>
            <person name="Tett A."/>
            <person name="Cox L.M."/>
            <person name="Gottsegen C."/>
            <person name="Watters A."/>
            <person name="Wiltshire- Gordon J.D."/>
            <person name="Segata N."/>
            <person name="Bonneau R."/>
            <person name="Littman D.R."/>
        </authorList>
    </citation>
    <scope>NUCLEOTIDE SEQUENCE [LARGE SCALE GENOMIC DNA]</scope>
    <source>
        <strain evidence="6">iAA108</strain>
    </source>
</reference>
<protein>
    <submittedName>
        <fullName evidence="5">Methyltransferase</fullName>
    </submittedName>
</protein>
<evidence type="ECO:0000313" key="5">
    <source>
        <dbReference type="EMBL" id="MQN83883.1"/>
    </source>
</evidence>
<keyword evidence="5" id="KW-0808">Transferase</keyword>
<organism evidence="5 6">
    <name type="scientific">Segatella copri</name>
    <dbReference type="NCBI Taxonomy" id="165179"/>
    <lineage>
        <taxon>Bacteria</taxon>
        <taxon>Pseudomonadati</taxon>
        <taxon>Bacteroidota</taxon>
        <taxon>Bacteroidia</taxon>
        <taxon>Bacteroidales</taxon>
        <taxon>Prevotellaceae</taxon>
        <taxon>Segatella</taxon>
    </lineage>
</organism>
<keyword evidence="2" id="KW-0680">Restriction system</keyword>
<evidence type="ECO:0000256" key="2">
    <source>
        <dbReference type="ARBA" id="ARBA00022747"/>
    </source>
</evidence>
<sequence>MELVSLNKLFHIEYGNGLELVNLSKSKNGINFVARTQKNNGVVSKVVVPIWEHTFQKGSITVAVSGSVMESFVQTEEFVTGYHIMVLTPLTVMSDELKLFYCHCLHMNKFKYSYGRQANITLPSLQVPCLEEAEKFVKGQSIQNTKKQMVQRLNILELKESTIQNNKVELIPLSSLFHMKNGIASTGLERISYKKNANWIPYIRPSYRQSTSIDAYVNRNMFMDDEVYPKNTLYVSTNGQGSHTFSYVSVGEFVPNSDVTVLLPKREMTLKEKLFYAMCITHNRFKFSYGRKPKGQKLAEILLPSTITEEFDNINIDNIIKEIK</sequence>
<dbReference type="Gene3D" id="3.90.220.20">
    <property type="entry name" value="DNA methylase specificity domains"/>
    <property type="match status" value="2"/>
</dbReference>
<dbReference type="RefSeq" id="WP_022120522.1">
    <property type="nucleotide sequence ID" value="NZ_VZCC01000048.1"/>
</dbReference>
<dbReference type="GO" id="GO:0032259">
    <property type="term" value="P:methylation"/>
    <property type="evidence" value="ECO:0007669"/>
    <property type="project" value="UniProtKB-KW"/>
</dbReference>
<accession>A0AA90ZV23</accession>
<dbReference type="InterPro" id="IPR044946">
    <property type="entry name" value="Restrct_endonuc_typeI_TRD_sf"/>
</dbReference>
<evidence type="ECO:0000256" key="3">
    <source>
        <dbReference type="ARBA" id="ARBA00023125"/>
    </source>
</evidence>
<evidence type="ECO:0000259" key="4">
    <source>
        <dbReference type="Pfam" id="PF01420"/>
    </source>
</evidence>
<feature type="domain" description="Type I restriction modification DNA specificity" evidence="4">
    <location>
        <begin position="2"/>
        <end position="132"/>
    </location>
</feature>
<evidence type="ECO:0000313" key="6">
    <source>
        <dbReference type="Proteomes" id="UP000421408"/>
    </source>
</evidence>
<dbReference type="GO" id="GO:0009307">
    <property type="term" value="P:DNA restriction-modification system"/>
    <property type="evidence" value="ECO:0007669"/>
    <property type="project" value="UniProtKB-KW"/>
</dbReference>
<evidence type="ECO:0000256" key="1">
    <source>
        <dbReference type="ARBA" id="ARBA00010923"/>
    </source>
</evidence>
<dbReference type="AlphaFoldDB" id="A0AA90ZV23"/>
<dbReference type="GO" id="GO:0008168">
    <property type="term" value="F:methyltransferase activity"/>
    <property type="evidence" value="ECO:0007669"/>
    <property type="project" value="UniProtKB-KW"/>
</dbReference>